<accession>A0A843SN70</accession>
<reference evidence="3 4" key="1">
    <citation type="submission" date="2019-10" db="EMBL/GenBank/DDBJ databases">
        <title>Two novel species isolated from a subtropical stream in China.</title>
        <authorList>
            <person name="Lu H."/>
        </authorList>
    </citation>
    <scope>NUCLEOTIDE SEQUENCE [LARGE SCALE GENOMIC DNA]</scope>
    <source>
        <strain evidence="3 4">FT103W</strain>
    </source>
</reference>
<feature type="transmembrane region" description="Helical" evidence="1">
    <location>
        <begin position="440"/>
        <end position="461"/>
    </location>
</feature>
<dbReference type="RefSeq" id="WP_152809572.1">
    <property type="nucleotide sequence ID" value="NZ_WHUF01000011.1"/>
</dbReference>
<keyword evidence="2" id="KW-0732">Signal</keyword>
<name>A0A843SN70_9BURK</name>
<comment type="caution">
    <text evidence="3">The sequence shown here is derived from an EMBL/GenBank/DDBJ whole genome shotgun (WGS) entry which is preliminary data.</text>
</comment>
<evidence type="ECO:0000313" key="3">
    <source>
        <dbReference type="EMBL" id="MQA23521.1"/>
    </source>
</evidence>
<evidence type="ECO:0000256" key="2">
    <source>
        <dbReference type="SAM" id="SignalP"/>
    </source>
</evidence>
<proteinExistence type="predicted"/>
<keyword evidence="1" id="KW-0472">Membrane</keyword>
<dbReference type="EMBL" id="WHUF01000011">
    <property type="protein sequence ID" value="MQA23521.1"/>
    <property type="molecule type" value="Genomic_DNA"/>
</dbReference>
<evidence type="ECO:0000313" key="4">
    <source>
        <dbReference type="Proteomes" id="UP000444318"/>
    </source>
</evidence>
<keyword evidence="1" id="KW-1133">Transmembrane helix</keyword>
<keyword evidence="4" id="KW-1185">Reference proteome</keyword>
<dbReference type="AlphaFoldDB" id="A0A843SN70"/>
<protein>
    <submittedName>
        <fullName evidence="3">DUF3999 family protein</fullName>
    </submittedName>
</protein>
<sequence length="466" mass="50252">MKHILIAAMAASAISTAAASDAPQDYTHLLPLTTSARQGVLQVRLPKDVYLHARSPLLDDVRVFDASGALQPFALRTPMQAVRTSRRDLPLTVFPLMAANASASQLDLDVSTAPDGRLLSVKVRPDEQRDKSNGQPRLAGLVLDLGKDAAATPVSALRFTLPSGQQDYSAQVWLETSTDMKHWDTVGAADLNWLVNKDAQTLSNDRLEFDARSFRYARLSWRSGAPLQFAAITAEQLIRADVALPTEQLLLQAATGRQAQDLVYAVPPAVAPSKAGLQFSEPNVVLSGTLGSYRELPARQTGQGPTWRFDPLISSTFYRIAQGDQVRSSGDLDVPSVHATQWVLRTTAPTTARPALRLSWQPATLIFLASGNGPYTLAVGRERATPAVRELNQVAPGFSDAELQKLEQVSAGPAVQQQGSSATDASATLEATNAARQRLVVLWGVLLLGVAALAFMVWRLIRPARS</sequence>
<gene>
    <name evidence="3" type="ORF">GEV01_28755</name>
</gene>
<feature type="signal peptide" evidence="2">
    <location>
        <begin position="1"/>
        <end position="19"/>
    </location>
</feature>
<organism evidence="3 4">
    <name type="scientific">Rugamonas rivuli</name>
    <dbReference type="NCBI Taxonomy" id="2743358"/>
    <lineage>
        <taxon>Bacteria</taxon>
        <taxon>Pseudomonadati</taxon>
        <taxon>Pseudomonadota</taxon>
        <taxon>Betaproteobacteria</taxon>
        <taxon>Burkholderiales</taxon>
        <taxon>Oxalobacteraceae</taxon>
        <taxon>Telluria group</taxon>
        <taxon>Rugamonas</taxon>
    </lineage>
</organism>
<dbReference type="Pfam" id="PF13163">
    <property type="entry name" value="DUF3999"/>
    <property type="match status" value="1"/>
</dbReference>
<feature type="chain" id="PRO_5032909051" evidence="2">
    <location>
        <begin position="20"/>
        <end position="466"/>
    </location>
</feature>
<dbReference type="Proteomes" id="UP000444318">
    <property type="component" value="Unassembled WGS sequence"/>
</dbReference>
<dbReference type="InterPro" id="IPR025060">
    <property type="entry name" value="DUF3999"/>
</dbReference>
<evidence type="ECO:0000256" key="1">
    <source>
        <dbReference type="SAM" id="Phobius"/>
    </source>
</evidence>
<keyword evidence="1" id="KW-0812">Transmembrane</keyword>